<dbReference type="InterPro" id="IPR050490">
    <property type="entry name" value="Bact_solute-bd_prot1"/>
</dbReference>
<evidence type="ECO:0000256" key="1">
    <source>
        <dbReference type="SAM" id="MobiDB-lite"/>
    </source>
</evidence>
<keyword evidence="3" id="KW-1185">Reference proteome</keyword>
<dbReference type="Pfam" id="PF13416">
    <property type="entry name" value="SBP_bac_8"/>
    <property type="match status" value="1"/>
</dbReference>
<reference evidence="2 3" key="1">
    <citation type="submission" date="2017-04" db="EMBL/GenBank/DDBJ databases">
        <title>Comparative genome analysis of Subtercola boreus.</title>
        <authorList>
            <person name="Cho Y.-J."/>
            <person name="Cho A."/>
            <person name="Kim O.-S."/>
            <person name="Lee J.-I."/>
        </authorList>
    </citation>
    <scope>NUCLEOTIDE SEQUENCE [LARGE SCALE GENOMIC DNA]</scope>
    <source>
        <strain evidence="2 3">K300</strain>
    </source>
</reference>
<dbReference type="PANTHER" id="PTHR43649">
    <property type="entry name" value="ARABINOSE-BINDING PROTEIN-RELATED"/>
    <property type="match status" value="1"/>
</dbReference>
<protein>
    <submittedName>
        <fullName evidence="2">Sugar ABC transporter substrate-binding protein</fullName>
    </submittedName>
</protein>
<gene>
    <name evidence="2" type="ORF">B7R54_17530</name>
</gene>
<dbReference type="AlphaFoldDB" id="A0A3E0VLL9"/>
<feature type="region of interest" description="Disordered" evidence="1">
    <location>
        <begin position="397"/>
        <end position="419"/>
    </location>
</feature>
<dbReference type="Gene3D" id="3.40.190.10">
    <property type="entry name" value="Periplasmic binding protein-like II"/>
    <property type="match status" value="2"/>
</dbReference>
<dbReference type="InterPro" id="IPR006059">
    <property type="entry name" value="SBP"/>
</dbReference>
<comment type="caution">
    <text evidence="2">The sequence shown here is derived from an EMBL/GenBank/DDBJ whole genome shotgun (WGS) entry which is preliminary data.</text>
</comment>
<sequence>MDVADTPARTVPAAARTVHLRGMTWDHPRGLDSVVAASAEYTRQHPGVTISWHVRSLQAFADHPIDDLARGHDLLVIDHPHIPLAARDGLFAALDGQGHDAELAALASASLGASHATYRHDGHQYGLATDAAAQVAVYRPDLLAAADLPASWDDVFDLARGGRVLWAYKPIDAFSSLITIAANHGGEAMREPGVFLTPEQAAPALDIMHRLAGLVPPDNAWFNPIQVAEELVRDSAYAYSPLAFGYTNYSRAGFRPHRLAYADMPAGPRGHAGSLLGGAGIAVSAFTPHRAEATDFTFWLDSPEVQKGVYFDAGGQPGHPEAWEDDRTNAATLDFFRGTRATLEGAYVRPRFAGFIELQDEGSPLVTAALLGELSDAELLRRLDALTARLLVAPDVAGSPPAGHPAAAAAATSTIPQEA</sequence>
<dbReference type="EMBL" id="NBWZ01000001">
    <property type="protein sequence ID" value="RFA10806.1"/>
    <property type="molecule type" value="Genomic_DNA"/>
</dbReference>
<dbReference type="SUPFAM" id="SSF53850">
    <property type="entry name" value="Periplasmic binding protein-like II"/>
    <property type="match status" value="1"/>
</dbReference>
<name>A0A3E0VLL9_9MICO</name>
<evidence type="ECO:0000313" key="2">
    <source>
        <dbReference type="EMBL" id="RFA10806.1"/>
    </source>
</evidence>
<organism evidence="2 3">
    <name type="scientific">Subtercola boreus</name>
    <dbReference type="NCBI Taxonomy" id="120213"/>
    <lineage>
        <taxon>Bacteria</taxon>
        <taxon>Bacillati</taxon>
        <taxon>Actinomycetota</taxon>
        <taxon>Actinomycetes</taxon>
        <taxon>Micrococcales</taxon>
        <taxon>Microbacteriaceae</taxon>
        <taxon>Subtercola</taxon>
    </lineage>
</organism>
<dbReference type="PANTHER" id="PTHR43649:SF12">
    <property type="entry name" value="DIACETYLCHITOBIOSE BINDING PROTEIN DASA"/>
    <property type="match status" value="1"/>
</dbReference>
<dbReference type="RefSeq" id="WP_116416181.1">
    <property type="nucleotide sequence ID" value="NZ_NBWZ01000001.1"/>
</dbReference>
<dbReference type="OrthoDB" id="3495561at2"/>
<accession>A0A3E0VLL9</accession>
<dbReference type="Proteomes" id="UP000256486">
    <property type="component" value="Unassembled WGS sequence"/>
</dbReference>
<proteinExistence type="predicted"/>
<evidence type="ECO:0000313" key="3">
    <source>
        <dbReference type="Proteomes" id="UP000256486"/>
    </source>
</evidence>